<dbReference type="OrthoDB" id="2538307at2759"/>
<evidence type="ECO:0000313" key="4">
    <source>
        <dbReference type="Proteomes" id="UP000249723"/>
    </source>
</evidence>
<dbReference type="Proteomes" id="UP000249723">
    <property type="component" value="Unassembled WGS sequence"/>
</dbReference>
<keyword evidence="4" id="KW-1185">Reference proteome</keyword>
<protein>
    <submittedName>
        <fullName evidence="3">BZ3500_MvSof-1268-A1-R1_Chr10-3g03077 protein</fullName>
    </submittedName>
</protein>
<evidence type="ECO:0000256" key="2">
    <source>
        <dbReference type="SAM" id="SignalP"/>
    </source>
</evidence>
<evidence type="ECO:0000313" key="3">
    <source>
        <dbReference type="EMBL" id="SDA02107.1"/>
    </source>
</evidence>
<evidence type="ECO:0000256" key="1">
    <source>
        <dbReference type="SAM" id="MobiDB-lite"/>
    </source>
</evidence>
<feature type="compositionally biased region" description="Basic and acidic residues" evidence="1">
    <location>
        <begin position="170"/>
        <end position="194"/>
    </location>
</feature>
<feature type="region of interest" description="Disordered" evidence="1">
    <location>
        <begin position="74"/>
        <end position="202"/>
    </location>
</feature>
<accession>A0A2X0MAF8</accession>
<feature type="region of interest" description="Disordered" evidence="1">
    <location>
        <begin position="254"/>
        <end position="273"/>
    </location>
</feature>
<dbReference type="AlphaFoldDB" id="A0A2X0MAF8"/>
<name>A0A2X0MAF8_9BASI</name>
<feature type="signal peptide" evidence="2">
    <location>
        <begin position="1"/>
        <end position="28"/>
    </location>
</feature>
<proteinExistence type="predicted"/>
<dbReference type="STRING" id="289078.A0A2X0MAF8"/>
<feature type="compositionally biased region" description="Basic and acidic residues" evidence="1">
    <location>
        <begin position="145"/>
        <end position="159"/>
    </location>
</feature>
<feature type="chain" id="PRO_5019082269" evidence="2">
    <location>
        <begin position="29"/>
        <end position="295"/>
    </location>
</feature>
<gene>
    <name evidence="3" type="ORF">BZ3500_MVSOF-1268-A1-R1_CHR10-3G03077</name>
</gene>
<reference evidence="4" key="1">
    <citation type="submission" date="2016-10" db="EMBL/GenBank/DDBJ databases">
        <authorList>
            <person name="Jeantristanb JTB J.-T."/>
            <person name="Ricardo R."/>
        </authorList>
    </citation>
    <scope>NUCLEOTIDE SEQUENCE [LARGE SCALE GENOMIC DNA]</scope>
</reference>
<sequence length="295" mass="30165">MLLSTSTSRWSALTTLVMLASCVTSLDANPSPQSTTPALLAMNLSKSPKVIRVVHESQDATASILSRKLDVVTPKKRQDDQLPIRRRTTASASAKKSDARKKRSLPQREAMKGRENRKNRKNKRAGFESSHIKNQLALKAKFKREKVEQVEKASKDKVNAAKTTTASGDSKPRASETKKADSKASATKKAEGTAKSKSGSATTKAGAAGAAAEATTTAPAAAAAAPATTTTPAAADAAAASVTTTSADLSTSTAAAAAAAATTPTDAKSSAGRGASLMSVGSMTGLVAVVLTILA</sequence>
<keyword evidence="2" id="KW-0732">Signal</keyword>
<feature type="compositionally biased region" description="Low complexity" evidence="1">
    <location>
        <begin position="254"/>
        <end position="271"/>
    </location>
</feature>
<dbReference type="EMBL" id="FMWP01000118">
    <property type="protein sequence ID" value="SDA02107.1"/>
    <property type="molecule type" value="Genomic_DNA"/>
</dbReference>
<organism evidence="3 4">
    <name type="scientific">Microbotryum saponariae</name>
    <dbReference type="NCBI Taxonomy" id="289078"/>
    <lineage>
        <taxon>Eukaryota</taxon>
        <taxon>Fungi</taxon>
        <taxon>Dikarya</taxon>
        <taxon>Basidiomycota</taxon>
        <taxon>Pucciniomycotina</taxon>
        <taxon>Microbotryomycetes</taxon>
        <taxon>Microbotryales</taxon>
        <taxon>Microbotryaceae</taxon>
        <taxon>Microbotryum</taxon>
    </lineage>
</organism>